<dbReference type="PANTHER" id="PTHR11774:SF4">
    <property type="entry name" value="GERANYLGERANYL TRANSFERASE TYPE-1 SUBUNIT BETA"/>
    <property type="match status" value="1"/>
</dbReference>
<comment type="subunit">
    <text evidence="14">Heterodimer of FNTA and PGGT1B. PGGT1B mediates interaction with substrate peptides.</text>
</comment>
<gene>
    <name evidence="17" type="ORF">PHYEVI_LOCUS11522</name>
</gene>
<evidence type="ECO:0000256" key="8">
    <source>
        <dbReference type="ARBA" id="ARBA00022723"/>
    </source>
</evidence>
<dbReference type="Pfam" id="PF00432">
    <property type="entry name" value="Prenyltrans"/>
    <property type="match status" value="1"/>
</dbReference>
<dbReference type="PANTHER" id="PTHR11774">
    <property type="entry name" value="GERANYLGERANYL TRANSFERASE TYPE BETA SUBUNIT"/>
    <property type="match status" value="1"/>
</dbReference>
<accession>A0A9N9TYA3</accession>
<evidence type="ECO:0000256" key="4">
    <source>
        <dbReference type="ARBA" id="ARBA00012700"/>
    </source>
</evidence>
<dbReference type="Proteomes" id="UP001153712">
    <property type="component" value="Chromosome 9"/>
</dbReference>
<dbReference type="OrthoDB" id="24893at2759"/>
<evidence type="ECO:0000256" key="3">
    <source>
        <dbReference type="ARBA" id="ARBA00010497"/>
    </source>
</evidence>
<dbReference type="GO" id="GO:0004662">
    <property type="term" value="F:CAAX-protein geranylgeranyltransferase activity"/>
    <property type="evidence" value="ECO:0007669"/>
    <property type="project" value="UniProtKB-EC"/>
</dbReference>
<evidence type="ECO:0000256" key="9">
    <source>
        <dbReference type="ARBA" id="ARBA00022737"/>
    </source>
</evidence>
<evidence type="ECO:0000256" key="10">
    <source>
        <dbReference type="ARBA" id="ARBA00022833"/>
    </source>
</evidence>
<dbReference type="EMBL" id="OU900102">
    <property type="protein sequence ID" value="CAG9865284.1"/>
    <property type="molecule type" value="Genomic_DNA"/>
</dbReference>
<dbReference type="InterPro" id="IPR008930">
    <property type="entry name" value="Terpenoid_cyclase/PrenylTrfase"/>
</dbReference>
<evidence type="ECO:0000256" key="2">
    <source>
        <dbReference type="ARBA" id="ARBA00001947"/>
    </source>
</evidence>
<evidence type="ECO:0000256" key="12">
    <source>
        <dbReference type="ARBA" id="ARBA00031713"/>
    </source>
</evidence>
<evidence type="ECO:0000313" key="18">
    <source>
        <dbReference type="Proteomes" id="UP001153712"/>
    </source>
</evidence>
<dbReference type="SUPFAM" id="SSF48239">
    <property type="entry name" value="Terpenoid cyclases/Protein prenyltransferases"/>
    <property type="match status" value="1"/>
</dbReference>
<dbReference type="Gene3D" id="1.50.10.20">
    <property type="match status" value="1"/>
</dbReference>
<sequence length="344" mass="39311">MEQLIKTFEPEFHKNYLLYVLNKKLPSSQNSMDTNRSVLMYFALSGLDILGEIENLPKERKRSIIKWIYSLQIVNKEELVSGFQGSPTLNTRTNKTGNTSYKWSHVANTYACLSSLLILGDDLSRVNKQAILESLETLQLPDGSFKGAKEGVENDMRFVYCAACICYILDDWSAINIERMIEFILNSISYDGGIGQGPELESHCGSTFCAIASLALSNNLDRLTKAQFVALRRWLLFRFDRGFNGRPNKPVDTCYSFWTGGALKILDSYDFIHDQFNAQFVLLTQDRYGGFSKWVNIVPDPMHTCLGLAGLSLMEFDGLEEMNYELMLTKRTFEHLRRVQEKMK</sequence>
<keyword evidence="18" id="KW-1185">Reference proteome</keyword>
<dbReference type="FunFam" id="1.50.10.20:FF:000005">
    <property type="entry name" value="Geranylgeranyl transferase type-1 subunit beta"/>
    <property type="match status" value="1"/>
</dbReference>
<evidence type="ECO:0000256" key="7">
    <source>
        <dbReference type="ARBA" id="ARBA00022679"/>
    </source>
</evidence>
<dbReference type="InterPro" id="IPR041960">
    <property type="entry name" value="GGTase_I_beta"/>
</dbReference>
<dbReference type="InterPro" id="IPR001330">
    <property type="entry name" value="Prenyltrans"/>
</dbReference>
<keyword evidence="11" id="KW-0460">Magnesium</keyword>
<comment type="cofactor">
    <cofactor evidence="2">
        <name>Zn(2+)</name>
        <dbReference type="ChEBI" id="CHEBI:29105"/>
    </cofactor>
</comment>
<dbReference type="GO" id="GO:0046872">
    <property type="term" value="F:metal ion binding"/>
    <property type="evidence" value="ECO:0007669"/>
    <property type="project" value="UniProtKB-KW"/>
</dbReference>
<evidence type="ECO:0000256" key="14">
    <source>
        <dbReference type="ARBA" id="ARBA00065714"/>
    </source>
</evidence>
<dbReference type="GO" id="GO:0005953">
    <property type="term" value="C:CAAX-protein geranylgeranyltransferase complex"/>
    <property type="evidence" value="ECO:0007669"/>
    <property type="project" value="InterPro"/>
</dbReference>
<comment type="cofactor">
    <cofactor evidence="1">
        <name>Mg(2+)</name>
        <dbReference type="ChEBI" id="CHEBI:18420"/>
    </cofactor>
</comment>
<name>A0A9N9TYA3_PHYSR</name>
<keyword evidence="9" id="KW-0677">Repeat</keyword>
<keyword evidence="6" id="KW-0637">Prenyltransferase</keyword>
<keyword evidence="10" id="KW-0862">Zinc</keyword>
<dbReference type="AlphaFoldDB" id="A0A9N9TYA3"/>
<dbReference type="InterPro" id="IPR045089">
    <property type="entry name" value="PGGT1B-like"/>
</dbReference>
<evidence type="ECO:0000256" key="13">
    <source>
        <dbReference type="ARBA" id="ARBA00050428"/>
    </source>
</evidence>
<evidence type="ECO:0000256" key="11">
    <source>
        <dbReference type="ARBA" id="ARBA00022842"/>
    </source>
</evidence>
<proteinExistence type="inferred from homology"/>
<evidence type="ECO:0000256" key="5">
    <source>
        <dbReference type="ARBA" id="ARBA00020603"/>
    </source>
</evidence>
<evidence type="ECO:0000256" key="15">
    <source>
        <dbReference type="ARBA" id="ARBA00078363"/>
    </source>
</evidence>
<comment type="catalytic activity">
    <reaction evidence="13">
        <text>geranylgeranyl diphosphate + L-cysteinyl-[protein] = S-geranylgeranyl-L-cysteinyl-[protein] + diphosphate</text>
        <dbReference type="Rhea" id="RHEA:21240"/>
        <dbReference type="Rhea" id="RHEA-COMP:10131"/>
        <dbReference type="Rhea" id="RHEA-COMP:11537"/>
        <dbReference type="ChEBI" id="CHEBI:29950"/>
        <dbReference type="ChEBI" id="CHEBI:33019"/>
        <dbReference type="ChEBI" id="CHEBI:57533"/>
        <dbReference type="ChEBI" id="CHEBI:86021"/>
        <dbReference type="EC" id="2.5.1.59"/>
    </reaction>
</comment>
<evidence type="ECO:0000259" key="16">
    <source>
        <dbReference type="Pfam" id="PF00432"/>
    </source>
</evidence>
<feature type="domain" description="Prenyltransferase alpha-alpha toroid" evidence="16">
    <location>
        <begin position="10"/>
        <end position="325"/>
    </location>
</feature>
<protein>
    <recommendedName>
        <fullName evidence="5">Geranylgeranyl transferase type-1 subunit beta</fullName>
        <ecNumber evidence="4">2.5.1.59</ecNumber>
    </recommendedName>
    <alternativeName>
        <fullName evidence="12">Geranylgeranyl transferase type I subunit beta</fullName>
    </alternativeName>
    <alternativeName>
        <fullName evidence="15">Type I protein geranyl-geranyltransferase subunit beta</fullName>
    </alternativeName>
</protein>
<dbReference type="EC" id="2.5.1.59" evidence="4"/>
<dbReference type="CDD" id="cd02895">
    <property type="entry name" value="GGTase-I"/>
    <property type="match status" value="1"/>
</dbReference>
<keyword evidence="7" id="KW-0808">Transferase</keyword>
<evidence type="ECO:0000313" key="17">
    <source>
        <dbReference type="EMBL" id="CAG9865284.1"/>
    </source>
</evidence>
<keyword evidence="8" id="KW-0479">Metal-binding</keyword>
<evidence type="ECO:0000256" key="1">
    <source>
        <dbReference type="ARBA" id="ARBA00001946"/>
    </source>
</evidence>
<organism evidence="17 18">
    <name type="scientific">Phyllotreta striolata</name>
    <name type="common">Striped flea beetle</name>
    <name type="synonym">Crioceris striolata</name>
    <dbReference type="NCBI Taxonomy" id="444603"/>
    <lineage>
        <taxon>Eukaryota</taxon>
        <taxon>Metazoa</taxon>
        <taxon>Ecdysozoa</taxon>
        <taxon>Arthropoda</taxon>
        <taxon>Hexapoda</taxon>
        <taxon>Insecta</taxon>
        <taxon>Pterygota</taxon>
        <taxon>Neoptera</taxon>
        <taxon>Endopterygota</taxon>
        <taxon>Coleoptera</taxon>
        <taxon>Polyphaga</taxon>
        <taxon>Cucujiformia</taxon>
        <taxon>Chrysomeloidea</taxon>
        <taxon>Chrysomelidae</taxon>
        <taxon>Galerucinae</taxon>
        <taxon>Alticini</taxon>
        <taxon>Phyllotreta</taxon>
    </lineage>
</organism>
<reference evidence="17" key="1">
    <citation type="submission" date="2022-01" db="EMBL/GenBank/DDBJ databases">
        <authorList>
            <person name="King R."/>
        </authorList>
    </citation>
    <scope>NUCLEOTIDE SEQUENCE</scope>
</reference>
<evidence type="ECO:0000256" key="6">
    <source>
        <dbReference type="ARBA" id="ARBA00022602"/>
    </source>
</evidence>
<comment type="similarity">
    <text evidence="3">Belongs to the protein prenyltransferase subunit beta family.</text>
</comment>